<reference evidence="2" key="1">
    <citation type="journal article" date="2024" name="Gigascience">
        <title>Chromosome-level genome of the poultry shaft louse Menopon gallinae provides insight into the host-switching and adaptive evolution of parasitic lice.</title>
        <authorList>
            <person name="Xu Y."/>
            <person name="Ma L."/>
            <person name="Liu S."/>
            <person name="Liang Y."/>
            <person name="Liu Q."/>
            <person name="He Z."/>
            <person name="Tian L."/>
            <person name="Duan Y."/>
            <person name="Cai W."/>
            <person name="Li H."/>
            <person name="Song F."/>
        </authorList>
    </citation>
    <scope>NUCLEOTIDE SEQUENCE</scope>
    <source>
        <strain evidence="2">Cailab_2023a</strain>
    </source>
</reference>
<name>A0AAW2IAC8_9NEOP</name>
<evidence type="ECO:0000313" key="2">
    <source>
        <dbReference type="EMBL" id="KAL0279077.1"/>
    </source>
</evidence>
<feature type="region of interest" description="Disordered" evidence="1">
    <location>
        <begin position="170"/>
        <end position="194"/>
    </location>
</feature>
<dbReference type="PANTHER" id="PTHR35450">
    <property type="entry name" value="REVERSE TRANSCRIPTASE DOMAIN-CONTAINING PROTEIN"/>
    <property type="match status" value="1"/>
</dbReference>
<organism evidence="2">
    <name type="scientific">Menopon gallinae</name>
    <name type="common">poultry shaft louse</name>
    <dbReference type="NCBI Taxonomy" id="328185"/>
    <lineage>
        <taxon>Eukaryota</taxon>
        <taxon>Metazoa</taxon>
        <taxon>Ecdysozoa</taxon>
        <taxon>Arthropoda</taxon>
        <taxon>Hexapoda</taxon>
        <taxon>Insecta</taxon>
        <taxon>Pterygota</taxon>
        <taxon>Neoptera</taxon>
        <taxon>Paraneoptera</taxon>
        <taxon>Psocodea</taxon>
        <taxon>Troctomorpha</taxon>
        <taxon>Phthiraptera</taxon>
        <taxon>Amblycera</taxon>
        <taxon>Menoponidae</taxon>
        <taxon>Menopon</taxon>
    </lineage>
</organism>
<dbReference type="EMBL" id="JARGDH010000001">
    <property type="protein sequence ID" value="KAL0279077.1"/>
    <property type="molecule type" value="Genomic_DNA"/>
</dbReference>
<sequence>MATEVPPWQISLLSQQLPMHGSALPDYFRTPRDSLVPSWIATKNYLKLIVEDGTSGDRCRRCFQVPETIQHVIGSCLKLPQTDYKHRYDQVAKVIHQKLALKYDFPSEQKPYHKPSTTASNPSDSPTDIPAAAESRSNQYVPHSEEVPEPLGLQRLNYPPRNFDPQGLEFHPRERTSPLSSKADALKGKSGKFQRNRYQSPAQSAVLNQFFAIIQIFDLEKDQ</sequence>
<evidence type="ECO:0008006" key="3">
    <source>
        <dbReference type="Google" id="ProtNLM"/>
    </source>
</evidence>
<dbReference type="PANTHER" id="PTHR35450:SF2">
    <property type="entry name" value="REVERSE TRANSCRIPTASE DOMAIN-CONTAINING PROTEIN"/>
    <property type="match status" value="1"/>
</dbReference>
<protein>
    <recommendedName>
        <fullName evidence="3">Gag protein</fullName>
    </recommendedName>
</protein>
<proteinExistence type="predicted"/>
<evidence type="ECO:0000256" key="1">
    <source>
        <dbReference type="SAM" id="MobiDB-lite"/>
    </source>
</evidence>
<gene>
    <name evidence="2" type="ORF">PYX00_000708</name>
</gene>
<accession>A0AAW2IAC8</accession>
<feature type="compositionally biased region" description="Polar residues" evidence="1">
    <location>
        <begin position="115"/>
        <end position="126"/>
    </location>
</feature>
<dbReference type="AlphaFoldDB" id="A0AAW2IAC8"/>
<feature type="region of interest" description="Disordered" evidence="1">
    <location>
        <begin position="107"/>
        <end position="143"/>
    </location>
</feature>
<comment type="caution">
    <text evidence="2">The sequence shown here is derived from an EMBL/GenBank/DDBJ whole genome shotgun (WGS) entry which is preliminary data.</text>
</comment>